<dbReference type="Pfam" id="PF13384">
    <property type="entry name" value="HTH_23"/>
    <property type="match status" value="1"/>
</dbReference>
<organism evidence="1">
    <name type="scientific">Thermosporothrix sp. COM3</name>
    <dbReference type="NCBI Taxonomy" id="2490863"/>
    <lineage>
        <taxon>Bacteria</taxon>
        <taxon>Bacillati</taxon>
        <taxon>Chloroflexota</taxon>
        <taxon>Ktedonobacteria</taxon>
        <taxon>Ktedonobacterales</taxon>
        <taxon>Thermosporotrichaceae</taxon>
        <taxon>Thermosporothrix</taxon>
    </lineage>
</organism>
<name>A0A455SGK1_9CHLR</name>
<evidence type="ECO:0000313" key="1">
    <source>
        <dbReference type="EMBL" id="BBH85265.1"/>
    </source>
</evidence>
<dbReference type="SUPFAM" id="SSF46689">
    <property type="entry name" value="Homeodomain-like"/>
    <property type="match status" value="1"/>
</dbReference>
<protein>
    <submittedName>
        <fullName evidence="1">Uncharacterized protein</fullName>
    </submittedName>
</protein>
<dbReference type="AlphaFoldDB" id="A0A455SGK1"/>
<accession>A0A455SGK1</accession>
<dbReference type="EMBL" id="AP019376">
    <property type="protein sequence ID" value="BBH85265.1"/>
    <property type="molecule type" value="Genomic_DNA"/>
</dbReference>
<gene>
    <name evidence="1" type="ORF">KTC_00160</name>
</gene>
<reference evidence="1" key="1">
    <citation type="submission" date="2018-12" db="EMBL/GenBank/DDBJ databases">
        <title>Novel natural products biosynthetic potential of the class Ktedonobacteria.</title>
        <authorList>
            <person name="Zheng Y."/>
            <person name="Saitou A."/>
            <person name="Wang C.M."/>
            <person name="Toyoda A."/>
            <person name="Minakuchi Y."/>
            <person name="Sekiguchi Y."/>
            <person name="Ueda K."/>
            <person name="Takano H."/>
            <person name="Sakai Y."/>
            <person name="Yokota A."/>
            <person name="Yabe S."/>
        </authorList>
    </citation>
    <scope>NUCLEOTIDE SEQUENCE</scope>
    <source>
        <strain evidence="1">COM3</strain>
    </source>
</reference>
<proteinExistence type="predicted"/>
<sequence length="170" mass="19852">MEVYMEALWLQQRAMIRHLLRQHPDWTLQQIADAVGCSTSMVKKWRDRFAHAASNDLSVLFSRPRLPRQPRRSRFSQRVRSRLLELREQPPDGLQRVPGPRTLLFFLHRDPELTDESLPRSSRTVWRILREEGVLVAAEPPQQQPWPPREPLEEVQIDAQGCGSFANGSR</sequence>
<dbReference type="InterPro" id="IPR009057">
    <property type="entry name" value="Homeodomain-like_sf"/>
</dbReference>